<reference evidence="2" key="2">
    <citation type="journal article" date="2021" name="Genome Biol. Evol.">
        <title>Developing a high-quality reference genome for a parasitic bivalve with doubly uniparental inheritance (Bivalvia: Unionida).</title>
        <authorList>
            <person name="Smith C.H."/>
        </authorList>
    </citation>
    <scope>NUCLEOTIDE SEQUENCE</scope>
    <source>
        <strain evidence="2">CHS0354</strain>
        <tissue evidence="2">Mantle</tissue>
    </source>
</reference>
<feature type="region of interest" description="Disordered" evidence="1">
    <location>
        <begin position="128"/>
        <end position="227"/>
    </location>
</feature>
<reference evidence="2" key="1">
    <citation type="journal article" date="2021" name="Genome Biol. Evol.">
        <title>A High-Quality Reference Genome for a Parasitic Bivalve with Doubly Uniparental Inheritance (Bivalvia: Unionida).</title>
        <authorList>
            <person name="Smith C.H."/>
        </authorList>
    </citation>
    <scope>NUCLEOTIDE SEQUENCE</scope>
    <source>
        <strain evidence="2">CHS0354</strain>
    </source>
</reference>
<organism evidence="2 3">
    <name type="scientific">Potamilus streckersoni</name>
    <dbReference type="NCBI Taxonomy" id="2493646"/>
    <lineage>
        <taxon>Eukaryota</taxon>
        <taxon>Metazoa</taxon>
        <taxon>Spiralia</taxon>
        <taxon>Lophotrochozoa</taxon>
        <taxon>Mollusca</taxon>
        <taxon>Bivalvia</taxon>
        <taxon>Autobranchia</taxon>
        <taxon>Heteroconchia</taxon>
        <taxon>Palaeoheterodonta</taxon>
        <taxon>Unionida</taxon>
        <taxon>Unionoidea</taxon>
        <taxon>Unionidae</taxon>
        <taxon>Ambleminae</taxon>
        <taxon>Lampsilini</taxon>
        <taxon>Potamilus</taxon>
    </lineage>
</organism>
<proteinExistence type="predicted"/>
<evidence type="ECO:0000313" key="3">
    <source>
        <dbReference type="Proteomes" id="UP001195483"/>
    </source>
</evidence>
<protein>
    <submittedName>
        <fullName evidence="2">Uncharacterized protein</fullName>
    </submittedName>
</protein>
<accession>A0AAE0VUY7</accession>
<feature type="compositionally biased region" description="Basic and acidic residues" evidence="1">
    <location>
        <begin position="185"/>
        <end position="204"/>
    </location>
</feature>
<dbReference type="AlphaFoldDB" id="A0AAE0VUY7"/>
<keyword evidence="3" id="KW-1185">Reference proteome</keyword>
<sequence>MATRLITVKLFTNTRGRAYQCLKCPTDEQVIEKKSKVVTSTRSTRHKPSTICQYQRELEIYVQYYPAHREKIDHLRELGCPVNEEENLLQNLQPYIPGDHDMEVLGREDSERIWREIISPRRVRKPFATQEGDYTRKSSCPYKGDAKGEQRPVNLFNKETDICSPGANQDLMRTKEQYNKNGRTPQREEEKNIKVGRRPRENSRAKTSKRRGEKKVKTRGSVNHRQA</sequence>
<comment type="caution">
    <text evidence="2">The sequence shown here is derived from an EMBL/GenBank/DDBJ whole genome shotgun (WGS) entry which is preliminary data.</text>
</comment>
<name>A0AAE0VUY7_9BIVA</name>
<evidence type="ECO:0000313" key="2">
    <source>
        <dbReference type="EMBL" id="KAK3591643.1"/>
    </source>
</evidence>
<gene>
    <name evidence="2" type="ORF">CHS0354_040552</name>
</gene>
<dbReference type="EMBL" id="JAEAOA010002340">
    <property type="protein sequence ID" value="KAK3591643.1"/>
    <property type="molecule type" value="Genomic_DNA"/>
</dbReference>
<reference evidence="2" key="3">
    <citation type="submission" date="2023-05" db="EMBL/GenBank/DDBJ databases">
        <authorList>
            <person name="Smith C.H."/>
        </authorList>
    </citation>
    <scope>NUCLEOTIDE SEQUENCE</scope>
    <source>
        <strain evidence="2">CHS0354</strain>
        <tissue evidence="2">Mantle</tissue>
    </source>
</reference>
<feature type="compositionally biased region" description="Basic residues" evidence="1">
    <location>
        <begin position="206"/>
        <end position="218"/>
    </location>
</feature>
<dbReference type="Proteomes" id="UP001195483">
    <property type="component" value="Unassembled WGS sequence"/>
</dbReference>
<evidence type="ECO:0000256" key="1">
    <source>
        <dbReference type="SAM" id="MobiDB-lite"/>
    </source>
</evidence>